<dbReference type="SMART" id="SM00355">
    <property type="entry name" value="ZnF_C2H2"/>
    <property type="match status" value="9"/>
</dbReference>
<dbReference type="GO" id="GO:0005634">
    <property type="term" value="C:nucleus"/>
    <property type="evidence" value="ECO:0007669"/>
    <property type="project" value="UniProtKB-SubCell"/>
</dbReference>
<evidence type="ECO:0000256" key="5">
    <source>
        <dbReference type="ARBA" id="ARBA00022771"/>
    </source>
</evidence>
<organism evidence="13 14">
    <name type="scientific">Aquatica leii</name>
    <dbReference type="NCBI Taxonomy" id="1421715"/>
    <lineage>
        <taxon>Eukaryota</taxon>
        <taxon>Metazoa</taxon>
        <taxon>Ecdysozoa</taxon>
        <taxon>Arthropoda</taxon>
        <taxon>Hexapoda</taxon>
        <taxon>Insecta</taxon>
        <taxon>Pterygota</taxon>
        <taxon>Neoptera</taxon>
        <taxon>Endopterygota</taxon>
        <taxon>Coleoptera</taxon>
        <taxon>Polyphaga</taxon>
        <taxon>Elateriformia</taxon>
        <taxon>Elateroidea</taxon>
        <taxon>Lampyridae</taxon>
        <taxon>Luciolinae</taxon>
        <taxon>Aquatica</taxon>
    </lineage>
</organism>
<feature type="domain" description="C2H2-type" evidence="12">
    <location>
        <begin position="39"/>
        <end position="66"/>
    </location>
</feature>
<feature type="domain" description="C2H2-type" evidence="12">
    <location>
        <begin position="315"/>
        <end position="342"/>
    </location>
</feature>
<dbReference type="Gene3D" id="3.30.160.60">
    <property type="entry name" value="Classic Zinc Finger"/>
    <property type="match status" value="8"/>
</dbReference>
<comment type="caution">
    <text evidence="13">The sequence shown here is derived from an EMBL/GenBank/DDBJ whole genome shotgun (WGS) entry which is preliminary data.</text>
</comment>
<evidence type="ECO:0000256" key="8">
    <source>
        <dbReference type="ARBA" id="ARBA00023125"/>
    </source>
</evidence>
<evidence type="ECO:0000259" key="12">
    <source>
        <dbReference type="PROSITE" id="PS50157"/>
    </source>
</evidence>
<dbReference type="Proteomes" id="UP001353858">
    <property type="component" value="Unassembled WGS sequence"/>
</dbReference>
<keyword evidence="10" id="KW-0539">Nucleus</keyword>
<name>A0AAN7S8U1_9COLE</name>
<feature type="domain" description="C2H2-type" evidence="12">
    <location>
        <begin position="149"/>
        <end position="176"/>
    </location>
</feature>
<keyword evidence="6" id="KW-0862">Zinc</keyword>
<reference evidence="14" key="1">
    <citation type="submission" date="2023-01" db="EMBL/GenBank/DDBJ databases">
        <title>Key to firefly adult light organ development and bioluminescence: homeobox transcription factors regulate luciferase expression and transportation to peroxisome.</title>
        <authorList>
            <person name="Fu X."/>
        </authorList>
    </citation>
    <scope>NUCLEOTIDE SEQUENCE [LARGE SCALE GENOMIC DNA]</scope>
</reference>
<keyword evidence="5 11" id="KW-0863">Zinc-finger</keyword>
<evidence type="ECO:0000256" key="7">
    <source>
        <dbReference type="ARBA" id="ARBA00023015"/>
    </source>
</evidence>
<keyword evidence="8" id="KW-0238">DNA-binding</keyword>
<comment type="similarity">
    <text evidence="2">Belongs to the krueppel C2H2-type zinc-finger protein family.</text>
</comment>
<dbReference type="PROSITE" id="PS50157">
    <property type="entry name" value="ZINC_FINGER_C2H2_2"/>
    <property type="match status" value="9"/>
</dbReference>
<dbReference type="GO" id="GO:0032502">
    <property type="term" value="P:developmental process"/>
    <property type="evidence" value="ECO:0007669"/>
    <property type="project" value="UniProtKB-ARBA"/>
</dbReference>
<keyword evidence="9" id="KW-0804">Transcription</keyword>
<evidence type="ECO:0000256" key="10">
    <source>
        <dbReference type="ARBA" id="ARBA00023242"/>
    </source>
</evidence>
<dbReference type="GO" id="GO:0000978">
    <property type="term" value="F:RNA polymerase II cis-regulatory region sequence-specific DNA binding"/>
    <property type="evidence" value="ECO:0007669"/>
    <property type="project" value="TreeGrafter"/>
</dbReference>
<dbReference type="PROSITE" id="PS00028">
    <property type="entry name" value="ZINC_FINGER_C2H2_1"/>
    <property type="match status" value="9"/>
</dbReference>
<comment type="subcellular location">
    <subcellularLocation>
        <location evidence="1">Nucleus</location>
    </subcellularLocation>
</comment>
<dbReference type="FunFam" id="3.30.160.60:FF:000202">
    <property type="entry name" value="Zinc finger protein 574"/>
    <property type="match status" value="1"/>
</dbReference>
<dbReference type="Pfam" id="PF00096">
    <property type="entry name" value="zf-C2H2"/>
    <property type="match status" value="5"/>
</dbReference>
<evidence type="ECO:0000256" key="2">
    <source>
        <dbReference type="ARBA" id="ARBA00006991"/>
    </source>
</evidence>
<dbReference type="InterPro" id="IPR050457">
    <property type="entry name" value="ZnFinger_BTB_dom_contain"/>
</dbReference>
<evidence type="ECO:0000256" key="3">
    <source>
        <dbReference type="ARBA" id="ARBA00022723"/>
    </source>
</evidence>
<evidence type="ECO:0000256" key="11">
    <source>
        <dbReference type="PROSITE-ProRule" id="PRU00042"/>
    </source>
</evidence>
<evidence type="ECO:0000256" key="4">
    <source>
        <dbReference type="ARBA" id="ARBA00022737"/>
    </source>
</evidence>
<dbReference type="InterPro" id="IPR036236">
    <property type="entry name" value="Znf_C2H2_sf"/>
</dbReference>
<dbReference type="SUPFAM" id="SSF57667">
    <property type="entry name" value="beta-beta-alpha zinc fingers"/>
    <property type="match status" value="5"/>
</dbReference>
<sequence length="388" mass="45133">MNQAIKPDGNYIKQEPTTDTIIGDHETSFKTKTLKGRSLECTHCKKVFHYPSRLDKHLKSHSDERPFKCTLCPKVFKEARCLDLHFKLHSDVRLFKCNYCNKDFKSNTNLKQHLLTHSEKKPFACELCNLSFNRKDRLTQHIIEHARIKQCILCLKSFKTSYQLAQHKKTHVSEKLNTKDGIKQELPTASSNTLFDEIKIKEEFKLELNDDPMQTLDKTGILREAESRVWLECLHCKKIFLHKSKLAQHLITHSTGRPFKCEQCPKTFKEARWLGIHLKVHLGIRSFKCNKCGKDFTSNGYLKQHLVTHSVEKPFKCKQCDRSFTRKETLKHHVISHTLNHSSINQSWLVENTKTHIKIEAGIDIEQGPTFTDGIKIKEEFNSLEASI</sequence>
<dbReference type="AlphaFoldDB" id="A0AAN7S8U1"/>
<dbReference type="EMBL" id="JARPUR010000004">
    <property type="protein sequence ID" value="KAK4878596.1"/>
    <property type="molecule type" value="Genomic_DNA"/>
</dbReference>
<evidence type="ECO:0000256" key="1">
    <source>
        <dbReference type="ARBA" id="ARBA00004123"/>
    </source>
</evidence>
<keyword evidence="4" id="KW-0677">Repeat</keyword>
<keyword evidence="14" id="KW-1185">Reference proteome</keyword>
<feature type="domain" description="C2H2-type" evidence="12">
    <location>
        <begin position="287"/>
        <end position="314"/>
    </location>
</feature>
<keyword evidence="3" id="KW-0479">Metal-binding</keyword>
<evidence type="ECO:0000313" key="14">
    <source>
        <dbReference type="Proteomes" id="UP001353858"/>
    </source>
</evidence>
<feature type="domain" description="C2H2-type" evidence="12">
    <location>
        <begin position="123"/>
        <end position="150"/>
    </location>
</feature>
<evidence type="ECO:0000256" key="6">
    <source>
        <dbReference type="ARBA" id="ARBA00022833"/>
    </source>
</evidence>
<dbReference type="InterPro" id="IPR013087">
    <property type="entry name" value="Znf_C2H2_type"/>
</dbReference>
<dbReference type="GO" id="GO:0000981">
    <property type="term" value="F:DNA-binding transcription factor activity, RNA polymerase II-specific"/>
    <property type="evidence" value="ECO:0007669"/>
    <property type="project" value="TreeGrafter"/>
</dbReference>
<dbReference type="PANTHER" id="PTHR46105">
    <property type="entry name" value="AGAP004733-PA"/>
    <property type="match status" value="1"/>
</dbReference>
<keyword evidence="7" id="KW-0805">Transcription regulation</keyword>
<evidence type="ECO:0000256" key="9">
    <source>
        <dbReference type="ARBA" id="ARBA00023163"/>
    </source>
</evidence>
<proteinExistence type="inferred from homology"/>
<feature type="domain" description="C2H2-type" evidence="12">
    <location>
        <begin position="67"/>
        <end position="94"/>
    </location>
</feature>
<accession>A0AAN7S8U1</accession>
<gene>
    <name evidence="13" type="ORF">RN001_011102</name>
</gene>
<feature type="domain" description="C2H2-type" evidence="12">
    <location>
        <begin position="231"/>
        <end position="258"/>
    </location>
</feature>
<protein>
    <recommendedName>
        <fullName evidence="12">C2H2-type domain-containing protein</fullName>
    </recommendedName>
</protein>
<dbReference type="FunFam" id="3.30.160.60:FF:001156">
    <property type="entry name" value="Zinc finger protein 407"/>
    <property type="match status" value="1"/>
</dbReference>
<evidence type="ECO:0000313" key="13">
    <source>
        <dbReference type="EMBL" id="KAK4878596.1"/>
    </source>
</evidence>
<dbReference type="Pfam" id="PF13912">
    <property type="entry name" value="zf-C2H2_6"/>
    <property type="match status" value="1"/>
</dbReference>
<dbReference type="PANTHER" id="PTHR46105:SF28">
    <property type="entry name" value="ZINC FINGER PROTEIN 37-LIKE"/>
    <property type="match status" value="1"/>
</dbReference>
<feature type="domain" description="C2H2-type" evidence="12">
    <location>
        <begin position="259"/>
        <end position="286"/>
    </location>
</feature>
<feature type="domain" description="C2H2-type" evidence="12">
    <location>
        <begin position="95"/>
        <end position="122"/>
    </location>
</feature>
<dbReference type="GO" id="GO:0008270">
    <property type="term" value="F:zinc ion binding"/>
    <property type="evidence" value="ECO:0007669"/>
    <property type="project" value="UniProtKB-KW"/>
</dbReference>